<protein>
    <recommendedName>
        <fullName evidence="3">Beta-mannanase</fullName>
    </recommendedName>
</protein>
<dbReference type="AlphaFoldDB" id="W7YMX4"/>
<proteinExistence type="predicted"/>
<sequence length="222" mass="25418">MQFTDADAETPVIRDLTHQLDEDRCTLRWRWPDGIQAVYIHRTAVDTAGEEIGARGVAAEELPSARNLRLYTRNEYKANNGYHDRIESVGRIAYTIYVNLTEDGEPILIRQPDLMNRKEFSTGKARITYEIRHKGGLLSKYKTVQMKVKAEIPVPKEVLCYVKKQGGYPANKDDGTMYPFLSDFVAGQNVLPSIEVGKQDYVRLFFTDGKRYGSLYELVQMK</sequence>
<gene>
    <name evidence="1" type="ORF">JCM16418_3963</name>
</gene>
<dbReference type="Proteomes" id="UP000019364">
    <property type="component" value="Unassembled WGS sequence"/>
</dbReference>
<evidence type="ECO:0000313" key="2">
    <source>
        <dbReference type="Proteomes" id="UP000019364"/>
    </source>
</evidence>
<evidence type="ECO:0000313" key="1">
    <source>
        <dbReference type="EMBL" id="GAF09807.1"/>
    </source>
</evidence>
<organism evidence="1 2">
    <name type="scientific">Paenibacillus pini JCM 16418</name>
    <dbReference type="NCBI Taxonomy" id="1236976"/>
    <lineage>
        <taxon>Bacteria</taxon>
        <taxon>Bacillati</taxon>
        <taxon>Bacillota</taxon>
        <taxon>Bacilli</taxon>
        <taxon>Bacillales</taxon>
        <taxon>Paenibacillaceae</taxon>
        <taxon>Paenibacillus</taxon>
    </lineage>
</organism>
<keyword evidence="2" id="KW-1185">Reference proteome</keyword>
<dbReference type="STRING" id="1236976.JCM16418_3963"/>
<accession>W7YMX4</accession>
<name>W7YMX4_9BACL</name>
<reference evidence="1 2" key="1">
    <citation type="journal article" date="2014" name="Genome Announc.">
        <title>Draft Genome Sequence of Paenibacillus pini JCM 16418T, Isolated from the Rhizosphere of Pine Tree.</title>
        <authorList>
            <person name="Yuki M."/>
            <person name="Oshima K."/>
            <person name="Suda W."/>
            <person name="Oshida Y."/>
            <person name="Kitamura K."/>
            <person name="Iida Y."/>
            <person name="Hattori M."/>
            <person name="Ohkuma M."/>
        </authorList>
    </citation>
    <scope>NUCLEOTIDE SEQUENCE [LARGE SCALE GENOMIC DNA]</scope>
    <source>
        <strain evidence="1 2">JCM 16418</strain>
    </source>
</reference>
<dbReference type="OrthoDB" id="2912988at2"/>
<dbReference type="eggNOG" id="ENOG5032R21">
    <property type="taxonomic scope" value="Bacteria"/>
</dbReference>
<evidence type="ECO:0008006" key="3">
    <source>
        <dbReference type="Google" id="ProtNLM"/>
    </source>
</evidence>
<dbReference type="EMBL" id="BAVZ01000015">
    <property type="protein sequence ID" value="GAF09807.1"/>
    <property type="molecule type" value="Genomic_DNA"/>
</dbReference>
<dbReference type="RefSeq" id="WP_036651695.1">
    <property type="nucleotide sequence ID" value="NZ_BAVZ01000015.1"/>
</dbReference>
<comment type="caution">
    <text evidence="1">The sequence shown here is derived from an EMBL/GenBank/DDBJ whole genome shotgun (WGS) entry which is preliminary data.</text>
</comment>